<feature type="transmembrane region" description="Helical" evidence="8">
    <location>
        <begin position="325"/>
        <end position="348"/>
    </location>
</feature>
<organism evidence="10 11">
    <name type="scientific">Kitasatospora cinereorecta</name>
    <dbReference type="NCBI Taxonomy" id="285560"/>
    <lineage>
        <taxon>Bacteria</taxon>
        <taxon>Bacillati</taxon>
        <taxon>Actinomycetota</taxon>
        <taxon>Actinomycetes</taxon>
        <taxon>Kitasatosporales</taxon>
        <taxon>Streptomycetaceae</taxon>
        <taxon>Kitasatospora</taxon>
    </lineage>
</organism>
<evidence type="ECO:0000256" key="8">
    <source>
        <dbReference type="SAM" id="Phobius"/>
    </source>
</evidence>
<accession>A0ABW0V2R6</accession>
<evidence type="ECO:0000256" key="7">
    <source>
        <dbReference type="SAM" id="MobiDB-lite"/>
    </source>
</evidence>
<evidence type="ECO:0000256" key="5">
    <source>
        <dbReference type="ARBA" id="ARBA00022989"/>
    </source>
</evidence>
<feature type="region of interest" description="Disordered" evidence="7">
    <location>
        <begin position="1"/>
        <end position="21"/>
    </location>
</feature>
<keyword evidence="11" id="KW-1185">Reference proteome</keyword>
<keyword evidence="3" id="KW-1003">Cell membrane</keyword>
<dbReference type="PROSITE" id="PS50850">
    <property type="entry name" value="MFS"/>
    <property type="match status" value="1"/>
</dbReference>
<dbReference type="InterPro" id="IPR020846">
    <property type="entry name" value="MFS_dom"/>
</dbReference>
<comment type="subcellular location">
    <subcellularLocation>
        <location evidence="1">Cell membrane</location>
        <topology evidence="1">Multi-pass membrane protein</topology>
    </subcellularLocation>
</comment>
<keyword evidence="2" id="KW-0813">Transport</keyword>
<dbReference type="PROSITE" id="PS00216">
    <property type="entry name" value="SUGAR_TRANSPORT_1"/>
    <property type="match status" value="1"/>
</dbReference>
<comment type="caution">
    <text evidence="10">The sequence shown here is derived from an EMBL/GenBank/DDBJ whole genome shotgun (WGS) entry which is preliminary data.</text>
</comment>
<dbReference type="InterPro" id="IPR005829">
    <property type="entry name" value="Sugar_transporter_CS"/>
</dbReference>
<dbReference type="Pfam" id="PF07690">
    <property type="entry name" value="MFS_1"/>
    <property type="match status" value="1"/>
</dbReference>
<keyword evidence="5 8" id="KW-1133">Transmembrane helix</keyword>
<dbReference type="PANTHER" id="PTHR23517:SF13">
    <property type="entry name" value="MAJOR FACILITATOR SUPERFAMILY MFS_1"/>
    <property type="match status" value="1"/>
</dbReference>
<feature type="transmembrane region" description="Helical" evidence="8">
    <location>
        <begin position="360"/>
        <end position="381"/>
    </location>
</feature>
<dbReference type="PANTHER" id="PTHR23517">
    <property type="entry name" value="RESISTANCE PROTEIN MDTM, PUTATIVE-RELATED-RELATED"/>
    <property type="match status" value="1"/>
</dbReference>
<feature type="transmembrane region" description="Helical" evidence="8">
    <location>
        <begin position="387"/>
        <end position="409"/>
    </location>
</feature>
<feature type="transmembrane region" description="Helical" evidence="8">
    <location>
        <begin position="234"/>
        <end position="255"/>
    </location>
</feature>
<feature type="transmembrane region" description="Helical" evidence="8">
    <location>
        <begin position="96"/>
        <end position="115"/>
    </location>
</feature>
<dbReference type="InterPro" id="IPR036259">
    <property type="entry name" value="MFS_trans_sf"/>
</dbReference>
<name>A0ABW0V2R6_9ACTN</name>
<evidence type="ECO:0000256" key="6">
    <source>
        <dbReference type="ARBA" id="ARBA00023136"/>
    </source>
</evidence>
<gene>
    <name evidence="10" type="ORF">ACFPZF_02120</name>
</gene>
<dbReference type="RefSeq" id="WP_346142109.1">
    <property type="nucleotide sequence ID" value="NZ_BAAAUA010000008.1"/>
</dbReference>
<dbReference type="InterPro" id="IPR011701">
    <property type="entry name" value="MFS"/>
</dbReference>
<protein>
    <submittedName>
        <fullName evidence="10">MFS transporter</fullName>
    </submittedName>
</protein>
<dbReference type="Proteomes" id="UP001596066">
    <property type="component" value="Unassembled WGS sequence"/>
</dbReference>
<proteinExistence type="predicted"/>
<evidence type="ECO:0000313" key="11">
    <source>
        <dbReference type="Proteomes" id="UP001596066"/>
    </source>
</evidence>
<reference evidence="11" key="1">
    <citation type="journal article" date="2019" name="Int. J. Syst. Evol. Microbiol.">
        <title>The Global Catalogue of Microorganisms (GCM) 10K type strain sequencing project: providing services to taxonomists for standard genome sequencing and annotation.</title>
        <authorList>
            <consortium name="The Broad Institute Genomics Platform"/>
            <consortium name="The Broad Institute Genome Sequencing Center for Infectious Disease"/>
            <person name="Wu L."/>
            <person name="Ma J."/>
        </authorList>
    </citation>
    <scope>NUCLEOTIDE SEQUENCE [LARGE SCALE GENOMIC DNA]</scope>
    <source>
        <strain evidence="11">CGMCC 4.1622</strain>
    </source>
</reference>
<feature type="compositionally biased region" description="Pro residues" evidence="7">
    <location>
        <begin position="1"/>
        <end position="11"/>
    </location>
</feature>
<evidence type="ECO:0000256" key="1">
    <source>
        <dbReference type="ARBA" id="ARBA00004651"/>
    </source>
</evidence>
<evidence type="ECO:0000313" key="10">
    <source>
        <dbReference type="EMBL" id="MFC5640152.1"/>
    </source>
</evidence>
<feature type="transmembrane region" description="Helical" evidence="8">
    <location>
        <begin position="155"/>
        <end position="180"/>
    </location>
</feature>
<dbReference type="Gene3D" id="1.20.1250.20">
    <property type="entry name" value="MFS general substrate transporter like domains"/>
    <property type="match status" value="1"/>
</dbReference>
<feature type="transmembrane region" description="Helical" evidence="8">
    <location>
        <begin position="267"/>
        <end position="287"/>
    </location>
</feature>
<dbReference type="InterPro" id="IPR050171">
    <property type="entry name" value="MFS_Transporters"/>
</dbReference>
<feature type="transmembrane region" description="Helical" evidence="8">
    <location>
        <begin position="186"/>
        <end position="204"/>
    </location>
</feature>
<evidence type="ECO:0000256" key="3">
    <source>
        <dbReference type="ARBA" id="ARBA00022475"/>
    </source>
</evidence>
<keyword evidence="4 8" id="KW-0812">Transmembrane</keyword>
<feature type="transmembrane region" description="Helical" evidence="8">
    <location>
        <begin position="62"/>
        <end position="84"/>
    </location>
</feature>
<evidence type="ECO:0000256" key="4">
    <source>
        <dbReference type="ARBA" id="ARBA00022692"/>
    </source>
</evidence>
<sequence length="418" mass="42049">MPRTLVPPTPPRTRTRPRRSLRPRIGRRGAFALHASVLAGLLAASSAPTPLYARYQADWHLSALSVTVVFAAYAVALLLALLCTGTLSDHLGRRPVLLGALAAETAAMALLATAHDAAGLIAARIVQGLATGAATSAAGAALLETEDPRRPGRAALANSLTPVGGMAAGVLVATALVAFAPAPTRTVYLVLAALFLAQAAGVALTRERAVPRPGALRSLRPSLAPAPAPASRRALLLAGPAVAAAWALGGFYSSLGPSLARLTDPAIPASARGLVFFTLTTSAALAVRATAPLPATGAVRLGAAALLPAALLTAAAPHLHSPTALFAATALAGAGFGAVNQGALRLILPPAAPKERAGTLAAYYVLSYLAMSLPAIGAGWLTTRAGLTVAVLAYTVVIAVLTLAALAALRQYRAPHAS</sequence>
<keyword evidence="6 8" id="KW-0472">Membrane</keyword>
<feature type="domain" description="Major facilitator superfamily (MFS) profile" evidence="9">
    <location>
        <begin position="28"/>
        <end position="418"/>
    </location>
</feature>
<feature type="transmembrane region" description="Helical" evidence="8">
    <location>
        <begin position="299"/>
        <end position="319"/>
    </location>
</feature>
<dbReference type="EMBL" id="JBHSOC010000002">
    <property type="protein sequence ID" value="MFC5640152.1"/>
    <property type="molecule type" value="Genomic_DNA"/>
</dbReference>
<dbReference type="SUPFAM" id="SSF103473">
    <property type="entry name" value="MFS general substrate transporter"/>
    <property type="match status" value="1"/>
</dbReference>
<feature type="transmembrane region" description="Helical" evidence="8">
    <location>
        <begin position="121"/>
        <end position="143"/>
    </location>
</feature>
<evidence type="ECO:0000259" key="9">
    <source>
        <dbReference type="PROSITE" id="PS50850"/>
    </source>
</evidence>
<evidence type="ECO:0000256" key="2">
    <source>
        <dbReference type="ARBA" id="ARBA00022448"/>
    </source>
</evidence>